<protein>
    <submittedName>
        <fullName evidence="1">Uncharacterized protein</fullName>
    </submittedName>
</protein>
<evidence type="ECO:0000313" key="2">
    <source>
        <dbReference type="Proteomes" id="UP000233551"/>
    </source>
</evidence>
<reference evidence="1 2" key="1">
    <citation type="submission" date="2017-11" db="EMBL/GenBank/DDBJ databases">
        <title>De-novo sequencing of pomegranate (Punica granatum L.) genome.</title>
        <authorList>
            <person name="Akparov Z."/>
            <person name="Amiraslanov A."/>
            <person name="Hajiyeva S."/>
            <person name="Abbasov M."/>
            <person name="Kaur K."/>
            <person name="Hamwieh A."/>
            <person name="Solovyev V."/>
            <person name="Salamov A."/>
            <person name="Braich B."/>
            <person name="Kosarev P."/>
            <person name="Mahmoud A."/>
            <person name="Hajiyev E."/>
            <person name="Babayeva S."/>
            <person name="Izzatullayeva V."/>
            <person name="Mammadov A."/>
            <person name="Mammadov A."/>
            <person name="Sharifova S."/>
            <person name="Ojaghi J."/>
            <person name="Eynullazada K."/>
            <person name="Bayramov B."/>
            <person name="Abdulazimova A."/>
            <person name="Shahmuradov I."/>
        </authorList>
    </citation>
    <scope>NUCLEOTIDE SEQUENCE [LARGE SCALE GENOMIC DNA]</scope>
    <source>
        <strain evidence="2">cv. AG2017</strain>
        <tissue evidence="1">Leaf</tissue>
    </source>
</reference>
<comment type="caution">
    <text evidence="1">The sequence shown here is derived from an EMBL/GenBank/DDBJ whole genome shotgun (WGS) entry which is preliminary data.</text>
</comment>
<dbReference type="Proteomes" id="UP000233551">
    <property type="component" value="Unassembled WGS sequence"/>
</dbReference>
<sequence>MEEIQNEFEVLSTPRAIRLKLIYTGLYGDKKMIGPISTVPLRVLARDEVDIVLHDVLETIARLVGVQPYTNRAMFTMLTERKNATASSGLDLRKGLLLLSNSSMNWPSME</sequence>
<dbReference type="EMBL" id="PGOL01007094">
    <property type="protein sequence ID" value="PKI33047.1"/>
    <property type="molecule type" value="Genomic_DNA"/>
</dbReference>
<gene>
    <name evidence="1" type="ORF">CRG98_046559</name>
</gene>
<keyword evidence="2" id="KW-1185">Reference proteome</keyword>
<organism evidence="1 2">
    <name type="scientific">Punica granatum</name>
    <name type="common">Pomegranate</name>
    <dbReference type="NCBI Taxonomy" id="22663"/>
    <lineage>
        <taxon>Eukaryota</taxon>
        <taxon>Viridiplantae</taxon>
        <taxon>Streptophyta</taxon>
        <taxon>Embryophyta</taxon>
        <taxon>Tracheophyta</taxon>
        <taxon>Spermatophyta</taxon>
        <taxon>Magnoliopsida</taxon>
        <taxon>eudicotyledons</taxon>
        <taxon>Gunneridae</taxon>
        <taxon>Pentapetalae</taxon>
        <taxon>rosids</taxon>
        <taxon>malvids</taxon>
        <taxon>Myrtales</taxon>
        <taxon>Lythraceae</taxon>
        <taxon>Punica</taxon>
    </lineage>
</organism>
<accession>A0A2I0HMR6</accession>
<evidence type="ECO:0000313" key="1">
    <source>
        <dbReference type="EMBL" id="PKI33047.1"/>
    </source>
</evidence>
<name>A0A2I0HMR6_PUNGR</name>
<proteinExistence type="predicted"/>
<dbReference type="AlphaFoldDB" id="A0A2I0HMR6"/>